<dbReference type="InterPro" id="IPR000182">
    <property type="entry name" value="GNAT_dom"/>
</dbReference>
<dbReference type="Pfam" id="PF00583">
    <property type="entry name" value="Acetyltransf_1"/>
    <property type="match status" value="1"/>
</dbReference>
<protein>
    <recommendedName>
        <fullName evidence="1">N-acetyltransferase domain-containing protein</fullName>
    </recommendedName>
</protein>
<evidence type="ECO:0000313" key="3">
    <source>
        <dbReference type="Proteomes" id="UP000789707"/>
    </source>
</evidence>
<proteinExistence type="predicted"/>
<dbReference type="RefSeq" id="WP_230097218.1">
    <property type="nucleotide sequence ID" value="NZ_CAKKNS010000007.1"/>
</dbReference>
<feature type="domain" description="N-acetyltransferase" evidence="1">
    <location>
        <begin position="8"/>
        <end position="168"/>
    </location>
</feature>
<dbReference type="Proteomes" id="UP000789707">
    <property type="component" value="Unassembled WGS sequence"/>
</dbReference>
<organism evidence="2 3">
    <name type="scientific">Periweissella fabaria</name>
    <dbReference type="NCBI Taxonomy" id="546157"/>
    <lineage>
        <taxon>Bacteria</taxon>
        <taxon>Bacillati</taxon>
        <taxon>Bacillota</taxon>
        <taxon>Bacilli</taxon>
        <taxon>Lactobacillales</taxon>
        <taxon>Lactobacillaceae</taxon>
        <taxon>Periweissella</taxon>
    </lineage>
</organism>
<dbReference type="Gene3D" id="3.40.630.30">
    <property type="match status" value="1"/>
</dbReference>
<sequence length="169" mass="18468">MTTEQHEVSIRPATPEDSANLLALLKQLQTESTTFEIANNLNELTVTEEAHQIELIQATTTNIILVAALGDELIGLATAIERNDHSNTSEVGVAVLKEVYHNGLGTALVDELIYWAESFSTLDELGLTVYQDNIAAVKIYEKLGFTDTPQQVATPNVRTMVYELAPLIG</sequence>
<dbReference type="SUPFAM" id="SSF55729">
    <property type="entry name" value="Acyl-CoA N-acyltransferases (Nat)"/>
    <property type="match status" value="1"/>
</dbReference>
<name>A0ABM8Z7C6_9LACO</name>
<keyword evidence="3" id="KW-1185">Reference proteome</keyword>
<dbReference type="PROSITE" id="PS51186">
    <property type="entry name" value="GNAT"/>
    <property type="match status" value="1"/>
</dbReference>
<dbReference type="CDD" id="cd04301">
    <property type="entry name" value="NAT_SF"/>
    <property type="match status" value="1"/>
</dbReference>
<dbReference type="PANTHER" id="PTHR43617:SF22">
    <property type="entry name" value="L-AMINO ACID N-ACETYLTRANSFERASE AAAT"/>
    <property type="match status" value="1"/>
</dbReference>
<comment type="caution">
    <text evidence="2">The sequence shown here is derived from an EMBL/GenBank/DDBJ whole genome shotgun (WGS) entry which is preliminary data.</text>
</comment>
<dbReference type="InterPro" id="IPR050276">
    <property type="entry name" value="MshD_Acetyltransferase"/>
</dbReference>
<reference evidence="2 3" key="1">
    <citation type="submission" date="2021-11" db="EMBL/GenBank/DDBJ databases">
        <authorList>
            <person name="Depoorter E."/>
        </authorList>
    </citation>
    <scope>NUCLEOTIDE SEQUENCE [LARGE SCALE GENOMIC DNA]</scope>
    <source>
        <strain evidence="2 3">LMG 24289</strain>
    </source>
</reference>
<evidence type="ECO:0000313" key="2">
    <source>
        <dbReference type="EMBL" id="CAH0417186.1"/>
    </source>
</evidence>
<evidence type="ECO:0000259" key="1">
    <source>
        <dbReference type="PROSITE" id="PS51186"/>
    </source>
</evidence>
<dbReference type="InterPro" id="IPR016181">
    <property type="entry name" value="Acyl_CoA_acyltransferase"/>
</dbReference>
<dbReference type="PANTHER" id="PTHR43617">
    <property type="entry name" value="L-AMINO ACID N-ACETYLTRANSFERASE"/>
    <property type="match status" value="1"/>
</dbReference>
<accession>A0ABM8Z7C6</accession>
<dbReference type="EMBL" id="CAKKNS010000007">
    <property type="protein sequence ID" value="CAH0417186.1"/>
    <property type="molecule type" value="Genomic_DNA"/>
</dbReference>
<gene>
    <name evidence="2" type="ORF">WFA24289_01516</name>
</gene>